<evidence type="ECO:0000313" key="1">
    <source>
        <dbReference type="EMBL" id="QFZ29162.1"/>
    </source>
</evidence>
<dbReference type="EMBL" id="CP038488">
    <property type="protein sequence ID" value="QFZ29162.1"/>
    <property type="molecule type" value="Genomic_DNA"/>
</dbReference>
<keyword evidence="2" id="KW-1185">Reference proteome</keyword>
<sequence>MSESPSKEDPHPGSPVEATRNETPDVSNQVAVLEKTVPSKKKSVYSDDPETLQNELGLAPRSIVLAKVKGYRAWPAMVLAYDILPENIKKMKPKSVKQAKKSPTPVIVVPVRFFSDDTYIWIKSVDLKPLSSEDIQTFLDKRANAKKHDPLIDAYNLAKNPPDMDEFNRWGSQGPPPEVPETTDDLMLDESEEEANEPAKKKLKIKLPARKPAKKAAKSKPSKRQEKEDPGFADYAEFEKELDDLESPSEEYDSDWGTEEANHNFDTGDYIFEEEEEQKHFEEEFPSAATLTQTLTHYTKYLDQVHKNISPKLLSGEFSEKEVLGEISKIEKHLSRGEMPLVAFTRSALFRSLLLVLHKPKQKFSSRSVRGAIERLFKLLSLEPATLTMEDLVIPTPEETPAPDKEPASQNGTDLKEETEGEGIDIEKDEQNEEPKEKHVEGNVENVEENQEHDKETSKEEVNAENKNEEQIETVKEEVDN</sequence>
<dbReference type="Proteomes" id="UP000326582">
    <property type="component" value="Chromosome 5"/>
</dbReference>
<accession>A0ACD0WNP8</accession>
<reference evidence="2" key="1">
    <citation type="journal article" date="2019" name="MBio">
        <title>Comparative genomics for the elucidation of multidrug resistance (MDR) in Candida lusitaniae.</title>
        <authorList>
            <person name="Kannan A."/>
            <person name="Asner S.A."/>
            <person name="Trachsel E."/>
            <person name="Kelly S."/>
            <person name="Parker J."/>
            <person name="Sanglard D."/>
        </authorList>
    </citation>
    <scope>NUCLEOTIDE SEQUENCE [LARGE SCALE GENOMIC DNA]</scope>
    <source>
        <strain evidence="2">P1</strain>
    </source>
</reference>
<organism evidence="1 2">
    <name type="scientific">Clavispora lusitaniae</name>
    <name type="common">Candida lusitaniae</name>
    <dbReference type="NCBI Taxonomy" id="36911"/>
    <lineage>
        <taxon>Eukaryota</taxon>
        <taxon>Fungi</taxon>
        <taxon>Dikarya</taxon>
        <taxon>Ascomycota</taxon>
        <taxon>Saccharomycotina</taxon>
        <taxon>Pichiomycetes</taxon>
        <taxon>Metschnikowiaceae</taxon>
        <taxon>Clavispora</taxon>
    </lineage>
</organism>
<protein>
    <submittedName>
        <fullName evidence="1">ISWI one complex</fullName>
    </submittedName>
</protein>
<evidence type="ECO:0000313" key="2">
    <source>
        <dbReference type="Proteomes" id="UP000326582"/>
    </source>
</evidence>
<gene>
    <name evidence="1" type="ORF">EJF14_50391</name>
</gene>
<name>A0ACD0WNP8_CLALS</name>
<proteinExistence type="predicted"/>